<dbReference type="InterPro" id="IPR042295">
    <property type="entry name" value="NarX-like_N_sf"/>
</dbReference>
<dbReference type="EMBL" id="JADDOJ010000033">
    <property type="protein sequence ID" value="MBE7940867.1"/>
    <property type="molecule type" value="Genomic_DNA"/>
</dbReference>
<evidence type="ECO:0000256" key="3">
    <source>
        <dbReference type="ARBA" id="ARBA00022989"/>
    </source>
</evidence>
<evidence type="ECO:0000313" key="8">
    <source>
        <dbReference type="Proteomes" id="UP000715965"/>
    </source>
</evidence>
<organism evidence="7 8">
    <name type="scientific">Ramlibacter aquaticus</name>
    <dbReference type="NCBI Taxonomy" id="2780094"/>
    <lineage>
        <taxon>Bacteria</taxon>
        <taxon>Pseudomonadati</taxon>
        <taxon>Pseudomonadota</taxon>
        <taxon>Betaproteobacteria</taxon>
        <taxon>Burkholderiales</taxon>
        <taxon>Comamonadaceae</taxon>
        <taxon>Ramlibacter</taxon>
    </lineage>
</organism>
<feature type="chain" id="PRO_5047170769" evidence="5">
    <location>
        <begin position="26"/>
        <end position="266"/>
    </location>
</feature>
<proteinExistence type="predicted"/>
<evidence type="ECO:0000259" key="6">
    <source>
        <dbReference type="Pfam" id="PF13675"/>
    </source>
</evidence>
<evidence type="ECO:0000256" key="4">
    <source>
        <dbReference type="ARBA" id="ARBA00023136"/>
    </source>
</evidence>
<name>A0ABR9SFL8_9BURK</name>
<reference evidence="7 8" key="1">
    <citation type="submission" date="2020-10" db="EMBL/GenBank/DDBJ databases">
        <title>Draft genome of Ramlibacter aquaticus LMG 30558.</title>
        <authorList>
            <person name="Props R."/>
        </authorList>
    </citation>
    <scope>NUCLEOTIDE SEQUENCE [LARGE SCALE GENOMIC DNA]</scope>
    <source>
        <strain evidence="7 8">LMG 30558</strain>
    </source>
</reference>
<feature type="domain" description="NarX-like N-terminal" evidence="6">
    <location>
        <begin position="34"/>
        <end position="116"/>
    </location>
</feature>
<dbReference type="RefSeq" id="WP_193780407.1">
    <property type="nucleotide sequence ID" value="NZ_JADDOJ010000033.1"/>
</dbReference>
<feature type="signal peptide" evidence="5">
    <location>
        <begin position="1"/>
        <end position="25"/>
    </location>
</feature>
<sequence length="266" mass="28894">MVQRRKLLRLTAACLPVLGAWPLAAVPQVIDINDAINKAGRQRMLSQRLAKSYMALGQKVQTDSAERILDASLALFDRQLVELKAFAPTGDIRATYAQLEARWADYKTALIGTAASRGAADTVLSLSGQILALANKGTLQLEAVSGKDLGRLVNLSGRQRMLSQRMAALYLGATWGIQVAQSKAEIQALKEEFLKAHQVLKTAPQATDAIRAELGLAETQFVFFDAALMTLQPSVQNPQNEANVFTTSERILQVMDNVTGLYAKVA</sequence>
<keyword evidence="4" id="KW-0472">Membrane</keyword>
<gene>
    <name evidence="7" type="ORF">IM725_09825</name>
</gene>
<comment type="subcellular location">
    <subcellularLocation>
        <location evidence="1">Membrane</location>
        <topology evidence="1">Multi-pass membrane protein</topology>
    </subcellularLocation>
</comment>
<keyword evidence="5" id="KW-0732">Signal</keyword>
<evidence type="ECO:0000313" key="7">
    <source>
        <dbReference type="EMBL" id="MBE7940867.1"/>
    </source>
</evidence>
<dbReference type="InterPro" id="IPR029095">
    <property type="entry name" value="NarX-like_N"/>
</dbReference>
<protein>
    <submittedName>
        <fullName evidence="7">Type IV pili methyl-accepting chemotaxis transducer N-terminal domain-containing protein</fullName>
    </submittedName>
</protein>
<dbReference type="Gene3D" id="1.20.120.960">
    <property type="entry name" value="Histidine kinase NarX, sensor domain"/>
    <property type="match status" value="1"/>
</dbReference>
<dbReference type="Pfam" id="PF13675">
    <property type="entry name" value="PilJ"/>
    <property type="match status" value="2"/>
</dbReference>
<keyword evidence="8" id="KW-1185">Reference proteome</keyword>
<keyword evidence="3" id="KW-1133">Transmembrane helix</keyword>
<evidence type="ECO:0000256" key="5">
    <source>
        <dbReference type="SAM" id="SignalP"/>
    </source>
</evidence>
<evidence type="ECO:0000256" key="1">
    <source>
        <dbReference type="ARBA" id="ARBA00004141"/>
    </source>
</evidence>
<feature type="domain" description="NarX-like N-terminal" evidence="6">
    <location>
        <begin position="151"/>
        <end position="258"/>
    </location>
</feature>
<dbReference type="Proteomes" id="UP000715965">
    <property type="component" value="Unassembled WGS sequence"/>
</dbReference>
<keyword evidence="2" id="KW-0812">Transmembrane</keyword>
<comment type="caution">
    <text evidence="7">The sequence shown here is derived from an EMBL/GenBank/DDBJ whole genome shotgun (WGS) entry which is preliminary data.</text>
</comment>
<evidence type="ECO:0000256" key="2">
    <source>
        <dbReference type="ARBA" id="ARBA00022692"/>
    </source>
</evidence>
<accession>A0ABR9SFL8</accession>